<evidence type="ECO:0000313" key="4">
    <source>
        <dbReference type="Proteomes" id="UP000671862"/>
    </source>
</evidence>
<dbReference type="RefSeq" id="WP_207566358.1">
    <property type="nucleotide sequence ID" value="NZ_CP071446.1"/>
</dbReference>
<keyword evidence="2" id="KW-0812">Transmembrane</keyword>
<evidence type="ECO:0000313" key="3">
    <source>
        <dbReference type="EMBL" id="QTA37634.1"/>
    </source>
</evidence>
<keyword evidence="1" id="KW-0175">Coiled coil</keyword>
<protein>
    <submittedName>
        <fullName evidence="3">Uncharacterized protein</fullName>
    </submittedName>
</protein>
<proteinExistence type="predicted"/>
<feature type="transmembrane region" description="Helical" evidence="2">
    <location>
        <begin position="7"/>
        <end position="28"/>
    </location>
</feature>
<keyword evidence="4" id="KW-1185">Reference proteome</keyword>
<feature type="coiled-coil region" evidence="1">
    <location>
        <begin position="45"/>
        <end position="83"/>
    </location>
</feature>
<keyword evidence="2" id="KW-1133">Transmembrane helix</keyword>
<dbReference type="EMBL" id="CP071446">
    <property type="protein sequence ID" value="QTA37634.1"/>
    <property type="molecule type" value="Genomic_DNA"/>
</dbReference>
<dbReference type="Proteomes" id="UP000671862">
    <property type="component" value="Chromosome"/>
</dbReference>
<reference evidence="3 4" key="1">
    <citation type="submission" date="2021-03" db="EMBL/GenBank/DDBJ databases">
        <title>Thermosipho ferrireducens sp.nov., an anaerobic thermophilic iron-reducing bacterium isolated from a deep-sea hydrothermal sulfide deposits.</title>
        <authorList>
            <person name="Zeng X."/>
            <person name="Chen Y."/>
            <person name="Shao Z."/>
        </authorList>
    </citation>
    <scope>NUCLEOTIDE SEQUENCE [LARGE SCALE GENOMIC DNA]</scope>
    <source>
        <strain evidence="3 4">JL129W03</strain>
    </source>
</reference>
<accession>A0ABX7S624</accession>
<organism evidence="3 4">
    <name type="scientific">Thermosipho ferrireducens</name>
    <dbReference type="NCBI Taxonomy" id="2571116"/>
    <lineage>
        <taxon>Bacteria</taxon>
        <taxon>Thermotogati</taxon>
        <taxon>Thermotogota</taxon>
        <taxon>Thermotogae</taxon>
        <taxon>Thermotogales</taxon>
        <taxon>Fervidobacteriaceae</taxon>
        <taxon>Thermosipho</taxon>
    </lineage>
</organism>
<name>A0ABX7S624_9BACT</name>
<evidence type="ECO:0000256" key="2">
    <source>
        <dbReference type="SAM" id="Phobius"/>
    </source>
</evidence>
<sequence length="141" mass="16107">MNVPKKIAFTIAVIILGVTIAFVTYDFVFNAINFVNTFVIDTQLFAQTLAKYEKLFNELKELRKNLEEEVNLEKLEQINLKNDKISIVTTDKEAAKLLNEILSSKTIYFKKLNLNVQAPFPIIFQPSTVTVNMYLELGGLE</sequence>
<keyword evidence="2" id="KW-0472">Membrane</keyword>
<evidence type="ECO:0000256" key="1">
    <source>
        <dbReference type="SAM" id="Coils"/>
    </source>
</evidence>
<gene>
    <name evidence="3" type="ORF">JYK00_07840</name>
</gene>